<dbReference type="InterPro" id="IPR050723">
    <property type="entry name" value="CFA/CMAS"/>
</dbReference>
<proteinExistence type="predicted"/>
<dbReference type="Gene3D" id="3.40.50.150">
    <property type="entry name" value="Vaccinia Virus protein VP39"/>
    <property type="match status" value="1"/>
</dbReference>
<dbReference type="PANTHER" id="PTHR43667">
    <property type="entry name" value="CYCLOPROPANE-FATTY-ACYL-PHOSPHOLIPID SYNTHASE"/>
    <property type="match status" value="1"/>
</dbReference>
<dbReference type="PANTHER" id="PTHR43667:SF2">
    <property type="entry name" value="FATTY ACID C-METHYL TRANSFERASE"/>
    <property type="match status" value="1"/>
</dbReference>
<gene>
    <name evidence="2" type="ORF">MgSA37_03943</name>
</gene>
<protein>
    <submittedName>
        <fullName evidence="2">Methyltransferase domain protein</fullName>
    </submittedName>
</protein>
<dbReference type="Pfam" id="PF13649">
    <property type="entry name" value="Methyltransf_25"/>
    <property type="match status" value="1"/>
</dbReference>
<sequence length="227" mass="26320">MKKNFWENFAKADAEYYILTENPYPSDTKAGRTYFFDSGEQLTENLLKDVKEHIDFKGTVCEIGCGVGRLLIPHAKLFNGAVGVDISQTMLNKLMDNGKEFKVKNITPYLPSERWYNNAFSYVYSFIVFQHIENFEIIRDYILKIAGSLQKDGIAQLHFDTRKQSFSYILRNALPDFILPRTQRKGIRRIRRNADDLKKIFNDASLTLLKESGPGSEEHIFILQKNF</sequence>
<evidence type="ECO:0000259" key="1">
    <source>
        <dbReference type="Pfam" id="PF13649"/>
    </source>
</evidence>
<name>A0A120MYS6_9SPHI</name>
<dbReference type="SUPFAM" id="SSF53335">
    <property type="entry name" value="S-adenosyl-L-methionine-dependent methyltransferases"/>
    <property type="match status" value="1"/>
</dbReference>
<accession>A0A120MYS6</accession>
<dbReference type="GO" id="GO:0008168">
    <property type="term" value="F:methyltransferase activity"/>
    <property type="evidence" value="ECO:0007669"/>
    <property type="project" value="UniProtKB-KW"/>
</dbReference>
<dbReference type="OrthoDB" id="9791837at2"/>
<organism evidence="2 3">
    <name type="scientific">Mucilaginibacter gotjawali</name>
    <dbReference type="NCBI Taxonomy" id="1550579"/>
    <lineage>
        <taxon>Bacteria</taxon>
        <taxon>Pseudomonadati</taxon>
        <taxon>Bacteroidota</taxon>
        <taxon>Sphingobacteriia</taxon>
        <taxon>Sphingobacteriales</taxon>
        <taxon>Sphingobacteriaceae</taxon>
        <taxon>Mucilaginibacter</taxon>
    </lineage>
</organism>
<dbReference type="RefSeq" id="WP_096354189.1">
    <property type="nucleotide sequence ID" value="NZ_AP017313.1"/>
</dbReference>
<dbReference type="InterPro" id="IPR029063">
    <property type="entry name" value="SAM-dependent_MTases_sf"/>
</dbReference>
<dbReference type="EMBL" id="AP017313">
    <property type="protein sequence ID" value="BAU55751.1"/>
    <property type="molecule type" value="Genomic_DNA"/>
</dbReference>
<dbReference type="InterPro" id="IPR041698">
    <property type="entry name" value="Methyltransf_25"/>
</dbReference>
<dbReference type="CDD" id="cd02440">
    <property type="entry name" value="AdoMet_MTases"/>
    <property type="match status" value="1"/>
</dbReference>
<reference evidence="2 3" key="1">
    <citation type="submission" date="2015-12" db="EMBL/GenBank/DDBJ databases">
        <title>Genome sequence of Mucilaginibacter gotjawali.</title>
        <authorList>
            <person name="Lee J.S."/>
            <person name="Lee K.C."/>
            <person name="Kim K.K."/>
            <person name="Lee B.W."/>
        </authorList>
    </citation>
    <scope>NUCLEOTIDE SEQUENCE [LARGE SCALE GENOMIC DNA]</scope>
    <source>
        <strain evidence="2 3">SA3-7</strain>
    </source>
</reference>
<keyword evidence="2" id="KW-0808">Transferase</keyword>
<keyword evidence="3" id="KW-1185">Reference proteome</keyword>
<dbReference type="GO" id="GO:0032259">
    <property type="term" value="P:methylation"/>
    <property type="evidence" value="ECO:0007669"/>
    <property type="project" value="UniProtKB-KW"/>
</dbReference>
<dbReference type="KEGG" id="mgot:MgSA37_03943"/>
<keyword evidence="2" id="KW-0489">Methyltransferase</keyword>
<evidence type="ECO:0000313" key="3">
    <source>
        <dbReference type="Proteomes" id="UP000218263"/>
    </source>
</evidence>
<evidence type="ECO:0000313" key="2">
    <source>
        <dbReference type="EMBL" id="BAU55751.1"/>
    </source>
</evidence>
<dbReference type="AlphaFoldDB" id="A0A120MYS6"/>
<feature type="domain" description="Methyltransferase" evidence="1">
    <location>
        <begin position="60"/>
        <end position="152"/>
    </location>
</feature>
<dbReference type="Proteomes" id="UP000218263">
    <property type="component" value="Chromosome"/>
</dbReference>